<dbReference type="Pfam" id="PF12704">
    <property type="entry name" value="MacB_PCD"/>
    <property type="match status" value="1"/>
</dbReference>
<evidence type="ECO:0000256" key="7">
    <source>
        <dbReference type="SAM" id="Phobius"/>
    </source>
</evidence>
<dbReference type="PANTHER" id="PTHR30489">
    <property type="entry name" value="LIPOPROTEIN-RELEASING SYSTEM TRANSMEMBRANE PROTEIN LOLE"/>
    <property type="match status" value="1"/>
</dbReference>
<protein>
    <submittedName>
        <fullName evidence="10">Lipoprotein-releasing system permease protein</fullName>
    </submittedName>
</protein>
<dbReference type="GO" id="GO:0044874">
    <property type="term" value="P:lipoprotein localization to outer membrane"/>
    <property type="evidence" value="ECO:0007669"/>
    <property type="project" value="TreeGrafter"/>
</dbReference>
<organism evidence="10 11">
    <name type="scientific">Mucilaginibacter gossypii</name>
    <dbReference type="NCBI Taxonomy" id="551996"/>
    <lineage>
        <taxon>Bacteria</taxon>
        <taxon>Pseudomonadati</taxon>
        <taxon>Bacteroidota</taxon>
        <taxon>Sphingobacteriia</taxon>
        <taxon>Sphingobacteriales</taxon>
        <taxon>Sphingobacteriaceae</taxon>
        <taxon>Mucilaginibacter</taxon>
    </lineage>
</organism>
<evidence type="ECO:0000256" key="2">
    <source>
        <dbReference type="ARBA" id="ARBA00005236"/>
    </source>
</evidence>
<comment type="similarity">
    <text evidence="2">Belongs to the ABC-4 integral membrane protein family. LolC/E subfamily.</text>
</comment>
<feature type="domain" description="ABC3 transporter permease C-terminal" evidence="8">
    <location>
        <begin position="290"/>
        <end position="412"/>
    </location>
</feature>
<dbReference type="InterPro" id="IPR025857">
    <property type="entry name" value="MacB_PCD"/>
</dbReference>
<dbReference type="STRING" id="551996.SAMN05192573_103291"/>
<proteinExistence type="inferred from homology"/>
<keyword evidence="11" id="KW-1185">Reference proteome</keyword>
<evidence type="ECO:0000313" key="11">
    <source>
        <dbReference type="Proteomes" id="UP000199705"/>
    </source>
</evidence>
<dbReference type="Proteomes" id="UP000199705">
    <property type="component" value="Unassembled WGS sequence"/>
</dbReference>
<evidence type="ECO:0000256" key="3">
    <source>
        <dbReference type="ARBA" id="ARBA00022475"/>
    </source>
</evidence>
<evidence type="ECO:0000313" key="10">
    <source>
        <dbReference type="EMBL" id="SDG39652.1"/>
    </source>
</evidence>
<feature type="transmembrane region" description="Helical" evidence="7">
    <location>
        <begin position="337"/>
        <end position="360"/>
    </location>
</feature>
<feature type="transmembrane region" description="Helical" evidence="7">
    <location>
        <begin position="380"/>
        <end position="399"/>
    </location>
</feature>
<gene>
    <name evidence="10" type="ORF">SAMN05192573_103291</name>
</gene>
<reference evidence="11" key="1">
    <citation type="submission" date="2016-10" db="EMBL/GenBank/DDBJ databases">
        <authorList>
            <person name="Varghese N."/>
            <person name="Submissions S."/>
        </authorList>
    </citation>
    <scope>NUCLEOTIDE SEQUENCE [LARGE SCALE GENOMIC DNA]</scope>
    <source>
        <strain evidence="11">Gh-67</strain>
    </source>
</reference>
<evidence type="ECO:0000256" key="6">
    <source>
        <dbReference type="ARBA" id="ARBA00023136"/>
    </source>
</evidence>
<dbReference type="GO" id="GO:0098797">
    <property type="term" value="C:plasma membrane protein complex"/>
    <property type="evidence" value="ECO:0007669"/>
    <property type="project" value="TreeGrafter"/>
</dbReference>
<dbReference type="RefSeq" id="WP_091164154.1">
    <property type="nucleotide sequence ID" value="NZ_FNCG01000003.1"/>
</dbReference>
<dbReference type="PANTHER" id="PTHR30489:SF0">
    <property type="entry name" value="LIPOPROTEIN-RELEASING SYSTEM TRANSMEMBRANE PROTEIN LOLE"/>
    <property type="match status" value="1"/>
</dbReference>
<sequence>MNFKLTWNIAVALLLAHLRQTIVAATGVTFSITMFIALLSFMGGLNKLLDGLVINRTPHIRLYNEIAAARHQPVDLTNAYRHSYNFVSSVKPQNKRLGIYNSKAIMEAIALDPRVQGLSPLITAQIFYNTGQVNITGLINGIDPNMENELFLFGDYIIAGKFIDLKNTPNSIILGKGIAKKMIVHLGDIIHVTPANGNQVPLKVVGIYQSGLEEIDNKQSYTSIATTQKLLDESNNYITDIQVKLKNITEAPKIAAYYRQVFNIDAMDIQTANSQFDTGSFIRSLISYTVGVTLLIVAGFGIYNILNMMIYEKLDSIAILKATGFSGKDVSRIFSTIALGIGIFGGLAGLILGFILSVIINHIPFNTTALPTIKTYPIDFNIGFYFIAGLFSFLTTYFAGYFPSKKASKVDPVIIIRGK</sequence>
<evidence type="ECO:0000259" key="9">
    <source>
        <dbReference type="Pfam" id="PF12704"/>
    </source>
</evidence>
<feature type="domain" description="MacB-like periplasmic core" evidence="9">
    <location>
        <begin position="21"/>
        <end position="256"/>
    </location>
</feature>
<keyword evidence="10" id="KW-0449">Lipoprotein</keyword>
<evidence type="ECO:0000259" key="8">
    <source>
        <dbReference type="Pfam" id="PF02687"/>
    </source>
</evidence>
<comment type="subcellular location">
    <subcellularLocation>
        <location evidence="1">Cell membrane</location>
        <topology evidence="1">Multi-pass membrane protein</topology>
    </subcellularLocation>
</comment>
<dbReference type="AlphaFoldDB" id="A0A1G7TWM8"/>
<accession>A0A1G7TWM8</accession>
<evidence type="ECO:0000256" key="1">
    <source>
        <dbReference type="ARBA" id="ARBA00004651"/>
    </source>
</evidence>
<dbReference type="InterPro" id="IPR003838">
    <property type="entry name" value="ABC3_permease_C"/>
</dbReference>
<feature type="transmembrane region" description="Helical" evidence="7">
    <location>
        <begin position="285"/>
        <end position="306"/>
    </location>
</feature>
<keyword evidence="3" id="KW-1003">Cell membrane</keyword>
<name>A0A1G7TWM8_9SPHI</name>
<dbReference type="Pfam" id="PF02687">
    <property type="entry name" value="FtsX"/>
    <property type="match status" value="1"/>
</dbReference>
<dbReference type="InterPro" id="IPR051447">
    <property type="entry name" value="Lipoprotein-release_system"/>
</dbReference>
<keyword evidence="5 7" id="KW-1133">Transmembrane helix</keyword>
<evidence type="ECO:0000256" key="5">
    <source>
        <dbReference type="ARBA" id="ARBA00022989"/>
    </source>
</evidence>
<keyword evidence="4 7" id="KW-0812">Transmembrane</keyword>
<evidence type="ECO:0000256" key="4">
    <source>
        <dbReference type="ARBA" id="ARBA00022692"/>
    </source>
</evidence>
<keyword evidence="6 7" id="KW-0472">Membrane</keyword>
<dbReference type="EMBL" id="FNCG01000003">
    <property type="protein sequence ID" value="SDG39652.1"/>
    <property type="molecule type" value="Genomic_DNA"/>
</dbReference>